<accession>A0A2U9CTB6</accession>
<evidence type="ECO:0000313" key="2">
    <source>
        <dbReference type="Proteomes" id="UP000246464"/>
    </source>
</evidence>
<organism evidence="1 2">
    <name type="scientific">Scophthalmus maximus</name>
    <name type="common">Turbot</name>
    <name type="synonym">Psetta maxima</name>
    <dbReference type="NCBI Taxonomy" id="52904"/>
    <lineage>
        <taxon>Eukaryota</taxon>
        <taxon>Metazoa</taxon>
        <taxon>Chordata</taxon>
        <taxon>Craniata</taxon>
        <taxon>Vertebrata</taxon>
        <taxon>Euteleostomi</taxon>
        <taxon>Actinopterygii</taxon>
        <taxon>Neopterygii</taxon>
        <taxon>Teleostei</taxon>
        <taxon>Neoteleostei</taxon>
        <taxon>Acanthomorphata</taxon>
        <taxon>Carangaria</taxon>
        <taxon>Pleuronectiformes</taxon>
        <taxon>Pleuronectoidei</taxon>
        <taxon>Scophthalmidae</taxon>
        <taxon>Scophthalmus</taxon>
    </lineage>
</organism>
<gene>
    <name evidence="1" type="ORF">SMAX5B_008224</name>
</gene>
<name>A0A2U9CTB6_SCOMX</name>
<dbReference type="EMBL" id="CP026262">
    <property type="protein sequence ID" value="AWP19848.1"/>
    <property type="molecule type" value="Genomic_DNA"/>
</dbReference>
<dbReference type="AlphaFoldDB" id="A0A2U9CTB6"/>
<protein>
    <submittedName>
        <fullName evidence="1">Putative rho GTPase-activating protein 18</fullName>
    </submittedName>
</protein>
<sequence>MSRQQQQTQGVVLTGYHSNAELLPKTGLCAPGCPPALDPDFYVYFLQGQLLPKALG</sequence>
<evidence type="ECO:0000313" key="1">
    <source>
        <dbReference type="EMBL" id="AWP19848.1"/>
    </source>
</evidence>
<proteinExistence type="predicted"/>
<dbReference type="Proteomes" id="UP000246464">
    <property type="component" value="Chromosome 20"/>
</dbReference>
<keyword evidence="2" id="KW-1185">Reference proteome</keyword>
<reference evidence="1 2" key="1">
    <citation type="submission" date="2017-12" db="EMBL/GenBank/DDBJ databases">
        <title>Integrating genomic resources of turbot (Scophthalmus maximus) in depth evaluation of genetic and physical mapping variation across individuals.</title>
        <authorList>
            <person name="Martinez P."/>
        </authorList>
    </citation>
    <scope>NUCLEOTIDE SEQUENCE [LARGE SCALE GENOMIC DNA]</scope>
</reference>